<name>A0A8H6AL48_9HELO</name>
<reference evidence="1 2" key="1">
    <citation type="journal article" date="2020" name="Phytopathology">
        <title>A high-quality genome resource of Botrytis fragariae, a new and rapidly spreading fungal pathogen causing strawberry gray mold in the U.S.A.</title>
        <authorList>
            <person name="Wu Y."/>
            <person name="Saski C.A."/>
            <person name="Schnabel G."/>
            <person name="Xiao S."/>
            <person name="Hu M."/>
        </authorList>
    </citation>
    <scope>NUCLEOTIDE SEQUENCE [LARGE SCALE GENOMIC DNA]</scope>
    <source>
        <strain evidence="1 2">BVB16</strain>
    </source>
</reference>
<dbReference type="AlphaFoldDB" id="A0A8H6AL48"/>
<sequence length="551" mass="62205">MPPTNIATEFVNSNKLTAKEFIPFLKKQDATFWNLVSSESTILEAMTSHEVLKDMPPLEGQQLQALFAGLRFSGEEEGLMGFDSKVIAPSAADLPPFLGLQTPETQSRERIINFDPRAIPLSFDDPKSPDRRSQVLDMPVASIDASYSPNGNASFDQGTHQGASNDEPSFIGLCNSISSPPLVGKYSDHTINNDSLFLTLLDQKWERLRLIDPVKAFLFKAMKAKSESVPGDIDAVLPSIQDSDLPLEHIQKLVTVSQISTRAKKDKIGAEIAQKPFLDDFRKQKRVGIKVSQLVDCFSKGILYLYPFFMPEIQKGGKNKTGSKKWSVARLSVLCTLIHSSQSAFEKNLKLLARAFEPFLHELSNDLDVEALLKELDNQDPHPEGLEDSRYQHYSSDNDKMEELFEEFPGTSCFLQGKILCVKAFESHWTTQLAQITTPVGPKATVHITIKVWDSLENDHTSTLDFQRWLTEVVMLEEDPKTVKCSLQKMNSMRQSNLDDCGIIALHNAIATYHGEADTEMFSEEWSRQERYRFCSMFVQHAKKLYRDRRV</sequence>
<evidence type="ECO:0000313" key="2">
    <source>
        <dbReference type="Proteomes" id="UP000531561"/>
    </source>
</evidence>
<protein>
    <submittedName>
        <fullName evidence="1">Uncharacterized protein</fullName>
    </submittedName>
</protein>
<evidence type="ECO:0000313" key="1">
    <source>
        <dbReference type="EMBL" id="KAF5869293.1"/>
    </source>
</evidence>
<comment type="caution">
    <text evidence="1">The sequence shown here is derived from an EMBL/GenBank/DDBJ whole genome shotgun (WGS) entry which is preliminary data.</text>
</comment>
<keyword evidence="2" id="KW-1185">Reference proteome</keyword>
<accession>A0A8H6AL48</accession>
<dbReference type="RefSeq" id="XP_037188242.1">
    <property type="nucleotide sequence ID" value="XM_037341430.1"/>
</dbReference>
<proteinExistence type="predicted"/>
<dbReference type="GeneID" id="59265122"/>
<gene>
    <name evidence="1" type="ORF">Bfra_011101</name>
</gene>
<dbReference type="OrthoDB" id="3560351at2759"/>
<dbReference type="Gene3D" id="3.40.395.10">
    <property type="entry name" value="Adenoviral Proteinase, Chain A"/>
    <property type="match status" value="1"/>
</dbReference>
<dbReference type="Proteomes" id="UP000531561">
    <property type="component" value="Unassembled WGS sequence"/>
</dbReference>
<organism evidence="1 2">
    <name type="scientific">Botrytis fragariae</name>
    <dbReference type="NCBI Taxonomy" id="1964551"/>
    <lineage>
        <taxon>Eukaryota</taxon>
        <taxon>Fungi</taxon>
        <taxon>Dikarya</taxon>
        <taxon>Ascomycota</taxon>
        <taxon>Pezizomycotina</taxon>
        <taxon>Leotiomycetes</taxon>
        <taxon>Helotiales</taxon>
        <taxon>Sclerotiniaceae</taxon>
        <taxon>Botrytis</taxon>
    </lineage>
</organism>
<dbReference type="EMBL" id="JABFCT010000017">
    <property type="protein sequence ID" value="KAF5869293.1"/>
    <property type="molecule type" value="Genomic_DNA"/>
</dbReference>